<evidence type="ECO:0000313" key="2">
    <source>
        <dbReference type="Proteomes" id="UP000004892"/>
    </source>
</evidence>
<evidence type="ECO:0000313" key="1">
    <source>
        <dbReference type="EMBL" id="EHP46108.1"/>
    </source>
</evidence>
<name>H1DJN9_9BACT</name>
<sequence length="65" mass="7283">MKTNWKTKFGYIVLILLFISVVSCRNSAKKQAARMNQPQDSAVIVEQETVIIAVDSISPDSMPNR</sequence>
<accession>H1DJN9</accession>
<dbReference type="AlphaFoldDB" id="H1DJN9"/>
<dbReference type="PROSITE" id="PS51257">
    <property type="entry name" value="PROKAR_LIPOPROTEIN"/>
    <property type="match status" value="1"/>
</dbReference>
<comment type="caution">
    <text evidence="1">The sequence shown here is derived from an EMBL/GenBank/DDBJ whole genome shotgun (WGS) entry which is preliminary data.</text>
</comment>
<dbReference type="HOGENOM" id="CLU_2845503_0_0_10"/>
<gene>
    <name evidence="1" type="ORF">HMPREF9449_02475</name>
</gene>
<organism evidence="1 2">
    <name type="scientific">Odoribacter laneus YIT 12061</name>
    <dbReference type="NCBI Taxonomy" id="742817"/>
    <lineage>
        <taxon>Bacteria</taxon>
        <taxon>Pseudomonadati</taxon>
        <taxon>Bacteroidota</taxon>
        <taxon>Bacteroidia</taxon>
        <taxon>Bacteroidales</taxon>
        <taxon>Odoribacteraceae</taxon>
        <taxon>Odoribacter</taxon>
    </lineage>
</organism>
<reference evidence="1 2" key="1">
    <citation type="submission" date="2012-01" db="EMBL/GenBank/DDBJ databases">
        <title>The Genome Sequence of Odoribacter laneus YIT 12061.</title>
        <authorList>
            <consortium name="The Broad Institute Genome Sequencing Platform"/>
            <person name="Earl A."/>
            <person name="Ward D."/>
            <person name="Feldgarden M."/>
            <person name="Gevers D."/>
            <person name="Morotomi M."/>
            <person name="Young S.K."/>
            <person name="Zeng Q."/>
            <person name="Gargeya S."/>
            <person name="Fitzgerald M."/>
            <person name="Haas B."/>
            <person name="Abouelleil A."/>
            <person name="Alvarado L."/>
            <person name="Arachchi H.M."/>
            <person name="Berlin A."/>
            <person name="Chapman S.B."/>
            <person name="Gearin G."/>
            <person name="Goldberg J."/>
            <person name="Griggs A."/>
            <person name="Gujja S."/>
            <person name="Hansen M."/>
            <person name="Heiman D."/>
            <person name="Howarth C."/>
            <person name="Larimer J."/>
            <person name="Lui A."/>
            <person name="MacDonald P.J.P."/>
            <person name="McCowen C."/>
            <person name="Montmayeur A."/>
            <person name="Murphy C."/>
            <person name="Neiman D."/>
            <person name="Pearson M."/>
            <person name="Priest M."/>
            <person name="Roberts A."/>
            <person name="Saif S."/>
            <person name="Shea T."/>
            <person name="Sisk P."/>
            <person name="Stolte C."/>
            <person name="Sykes S."/>
            <person name="Wortman J."/>
            <person name="Nusbaum C."/>
            <person name="Birren B."/>
        </authorList>
    </citation>
    <scope>NUCLEOTIDE SEQUENCE [LARGE SCALE GENOMIC DNA]</scope>
    <source>
        <strain evidence="1 2">YIT 12061</strain>
    </source>
</reference>
<dbReference type="GeneID" id="98070012"/>
<dbReference type="EMBL" id="ADMC01000026">
    <property type="protein sequence ID" value="EHP46108.1"/>
    <property type="molecule type" value="Genomic_DNA"/>
</dbReference>
<protein>
    <submittedName>
        <fullName evidence="1">Uncharacterized protein</fullName>
    </submittedName>
</protein>
<dbReference type="STRING" id="742817.HMPREF9449_02475"/>
<keyword evidence="2" id="KW-1185">Reference proteome</keyword>
<dbReference type="PATRIC" id="fig|742817.3.peg.2647"/>
<dbReference type="RefSeq" id="WP_009137621.1">
    <property type="nucleotide sequence ID" value="NZ_JH594597.1"/>
</dbReference>
<dbReference type="Proteomes" id="UP000004892">
    <property type="component" value="Unassembled WGS sequence"/>
</dbReference>
<proteinExistence type="predicted"/>